<reference evidence="1" key="1">
    <citation type="journal article" date="2020" name="Fungal Divers.">
        <title>Resolving the Mortierellaceae phylogeny through synthesis of multi-gene phylogenetics and phylogenomics.</title>
        <authorList>
            <person name="Vandepol N."/>
            <person name="Liber J."/>
            <person name="Desiro A."/>
            <person name="Na H."/>
            <person name="Kennedy M."/>
            <person name="Barry K."/>
            <person name="Grigoriev I.V."/>
            <person name="Miller A.N."/>
            <person name="O'Donnell K."/>
            <person name="Stajich J.E."/>
            <person name="Bonito G."/>
        </authorList>
    </citation>
    <scope>NUCLEOTIDE SEQUENCE</scope>
    <source>
        <strain evidence="1">NRRL 2591</strain>
    </source>
</reference>
<evidence type="ECO:0000313" key="1">
    <source>
        <dbReference type="EMBL" id="KAF9543066.1"/>
    </source>
</evidence>
<protein>
    <submittedName>
        <fullName evidence="1">Uncharacterized protein</fullName>
    </submittedName>
</protein>
<proteinExistence type="predicted"/>
<evidence type="ECO:0000313" key="2">
    <source>
        <dbReference type="Proteomes" id="UP000723463"/>
    </source>
</evidence>
<feature type="non-terminal residue" evidence="1">
    <location>
        <position position="57"/>
    </location>
</feature>
<comment type="caution">
    <text evidence="1">The sequence shown here is derived from an EMBL/GenBank/DDBJ whole genome shotgun (WGS) entry which is preliminary data.</text>
</comment>
<dbReference type="AlphaFoldDB" id="A0A9P6F6I1"/>
<sequence length="57" mass="6374">MEASFHRQAPSGASPYHVKNKLYVAVKAINLYVLQPWAGYTFCLMQDVGGAIRRDFG</sequence>
<dbReference type="EMBL" id="JAAAXW010000122">
    <property type="protein sequence ID" value="KAF9543066.1"/>
    <property type="molecule type" value="Genomic_DNA"/>
</dbReference>
<accession>A0A9P6F6I1</accession>
<organism evidence="1 2">
    <name type="scientific">Mortierella hygrophila</name>
    <dbReference type="NCBI Taxonomy" id="979708"/>
    <lineage>
        <taxon>Eukaryota</taxon>
        <taxon>Fungi</taxon>
        <taxon>Fungi incertae sedis</taxon>
        <taxon>Mucoromycota</taxon>
        <taxon>Mortierellomycotina</taxon>
        <taxon>Mortierellomycetes</taxon>
        <taxon>Mortierellales</taxon>
        <taxon>Mortierellaceae</taxon>
        <taxon>Mortierella</taxon>
    </lineage>
</organism>
<keyword evidence="2" id="KW-1185">Reference proteome</keyword>
<name>A0A9P6F6I1_9FUNG</name>
<dbReference type="Proteomes" id="UP000723463">
    <property type="component" value="Unassembled WGS sequence"/>
</dbReference>
<gene>
    <name evidence="1" type="ORF">EC957_001280</name>
</gene>